<dbReference type="SUPFAM" id="SSF53383">
    <property type="entry name" value="PLP-dependent transferases"/>
    <property type="match status" value="1"/>
</dbReference>
<accession>A0A8J7Z3Z2</accession>
<keyword evidence="2 8" id="KW-0032">Aminotransferase</keyword>
<dbReference type="PANTHER" id="PTHR11986:SF79">
    <property type="entry name" value="ACETYLORNITHINE AMINOTRANSFERASE, MITOCHONDRIAL"/>
    <property type="match status" value="1"/>
</dbReference>
<dbReference type="Proteomes" id="UP000738826">
    <property type="component" value="Unassembled WGS sequence"/>
</dbReference>
<dbReference type="InterPro" id="IPR015422">
    <property type="entry name" value="PyrdxlP-dep_Trfase_small"/>
</dbReference>
<dbReference type="InterPro" id="IPR004636">
    <property type="entry name" value="AcOrn/SuccOrn_fam"/>
</dbReference>
<dbReference type="CDD" id="cd00610">
    <property type="entry name" value="OAT_like"/>
    <property type="match status" value="1"/>
</dbReference>
<protein>
    <submittedName>
        <fullName evidence="8">Aspartate aminotransferase family protein</fullName>
    </submittedName>
</protein>
<dbReference type="Gene3D" id="3.90.1150.10">
    <property type="entry name" value="Aspartate Aminotransferase, domain 1"/>
    <property type="match status" value="1"/>
</dbReference>
<evidence type="ECO:0000256" key="5">
    <source>
        <dbReference type="ARBA" id="ARBA00022898"/>
    </source>
</evidence>
<keyword evidence="4" id="KW-0808">Transferase</keyword>
<evidence type="ECO:0000313" key="9">
    <source>
        <dbReference type="Proteomes" id="UP000738826"/>
    </source>
</evidence>
<dbReference type="PANTHER" id="PTHR11986">
    <property type="entry name" value="AMINOTRANSFERASE CLASS III"/>
    <property type="match status" value="1"/>
</dbReference>
<evidence type="ECO:0000256" key="3">
    <source>
        <dbReference type="ARBA" id="ARBA00022605"/>
    </source>
</evidence>
<dbReference type="PIRSF" id="PIRSF000521">
    <property type="entry name" value="Transaminase_4ab_Lys_Orn"/>
    <property type="match status" value="1"/>
</dbReference>
<dbReference type="Gene3D" id="3.40.640.10">
    <property type="entry name" value="Type I PLP-dependent aspartate aminotransferase-like (Major domain)"/>
    <property type="match status" value="1"/>
</dbReference>
<dbReference type="GO" id="GO:0042802">
    <property type="term" value="F:identical protein binding"/>
    <property type="evidence" value="ECO:0007669"/>
    <property type="project" value="TreeGrafter"/>
</dbReference>
<dbReference type="InterPro" id="IPR015424">
    <property type="entry name" value="PyrdxlP-dep_Trfase"/>
</dbReference>
<dbReference type="InterPro" id="IPR005814">
    <property type="entry name" value="Aminotrans_3"/>
</dbReference>
<evidence type="ECO:0000256" key="6">
    <source>
        <dbReference type="RuleBase" id="RU003560"/>
    </source>
</evidence>
<reference evidence="8" key="1">
    <citation type="submission" date="2019-11" db="EMBL/GenBank/DDBJ databases">
        <title>Lipid analysis of CO2-rich subsurface aquifers suggests an autotrophy-based deep biosphere with lysolipids enriched in CPR bacteria.</title>
        <authorList>
            <person name="Probst A.J."/>
            <person name="Elling F.J."/>
            <person name="Castelle C.J."/>
            <person name="Zhu Q."/>
            <person name="Elvert M."/>
            <person name="Birarda G."/>
            <person name="Holman H.-Y."/>
            <person name="Lane K.R."/>
            <person name="Ladd B."/>
            <person name="Ryan M.C."/>
            <person name="Woyke T."/>
            <person name="Hinrichs K.-U."/>
            <person name="Banfield J.F."/>
        </authorList>
    </citation>
    <scope>NUCLEOTIDE SEQUENCE</scope>
    <source>
        <strain evidence="7">CG_2015-01_33_1645</strain>
        <strain evidence="8">CG_2015-04_33_537</strain>
    </source>
</reference>
<comment type="cofactor">
    <cofactor evidence="1">
        <name>pyridoxal 5'-phosphate</name>
        <dbReference type="ChEBI" id="CHEBI:597326"/>
    </cofactor>
</comment>
<dbReference type="EMBL" id="JAACQH010000080">
    <property type="protein sequence ID" value="NCS91560.1"/>
    <property type="molecule type" value="Genomic_DNA"/>
</dbReference>
<comment type="caution">
    <text evidence="8">The sequence shown here is derived from an EMBL/GenBank/DDBJ whole genome shotgun (WGS) entry which is preliminary data.</text>
</comment>
<dbReference type="Pfam" id="PF00202">
    <property type="entry name" value="Aminotran_3"/>
    <property type="match status" value="1"/>
</dbReference>
<dbReference type="FunFam" id="3.40.640.10:FF:000004">
    <property type="entry name" value="Acetylornithine aminotransferase"/>
    <property type="match status" value="1"/>
</dbReference>
<proteinExistence type="inferred from homology"/>
<organism evidence="8 9">
    <name type="scientific">Candidatus Altarchaeum hamiconexum</name>
    <dbReference type="NCBI Taxonomy" id="1803513"/>
    <lineage>
        <taxon>Archaea</taxon>
        <taxon>Candidatus Altarchaeota</taxon>
        <taxon>Candidatus Altiarchaeia</taxon>
        <taxon>Candidatus Altarchaeales</taxon>
        <taxon>Candidatus Altarchaeaceae</taxon>
        <taxon>Candidatus Altarchaeum</taxon>
    </lineage>
</organism>
<evidence type="ECO:0000256" key="2">
    <source>
        <dbReference type="ARBA" id="ARBA00022576"/>
    </source>
</evidence>
<dbReference type="EMBL" id="JAACVF010000148">
    <property type="protein sequence ID" value="NCN65489.1"/>
    <property type="molecule type" value="Genomic_DNA"/>
</dbReference>
<dbReference type="AlphaFoldDB" id="A0A8J7Z3Z2"/>
<name>A0A8J7Z3Z2_9ARCH</name>
<evidence type="ECO:0000256" key="1">
    <source>
        <dbReference type="ARBA" id="ARBA00001933"/>
    </source>
</evidence>
<sequence length="395" mass="44128">MEHSAKEISSLRSHISKASLKITEKEAKFYTHTFSRLPVVIERGKGMYLWDVDGKKYLDMFAGIGVNSVGHCNKEVVKAIKKQAEILMHTSNWLYTIPQVELAEKLAKISGMEKVFFTNDGTEAVEAAIKLVRRGKKKEIIAMEHDFHGRTLGSLSLTWKENFRKPFEPLIPYTKFVRYNDIDALKEAITENTCAVILEPIQSESGTIIPDAGYLKAVRQLCDEKKIYMIVDEVALGFGRTGKMFCFQHEDIMPDSICIAKAMGSGFPIGAMLCRGIDFSPGEHGGTYIGNPLACAAANASIDYIISNNLPENARIMGEYLLKNLKERNLNVRGRGLILGIDVQDAKSAVMELIENSVLAIYTENTLRLLPPLIITKKECDKFLAALDKCKTLKR</sequence>
<evidence type="ECO:0000313" key="8">
    <source>
        <dbReference type="EMBL" id="NCS91560.1"/>
    </source>
</evidence>
<dbReference type="NCBIfam" id="TIGR00707">
    <property type="entry name" value="argD"/>
    <property type="match status" value="1"/>
</dbReference>
<evidence type="ECO:0000313" key="7">
    <source>
        <dbReference type="EMBL" id="NCN65489.1"/>
    </source>
</evidence>
<keyword evidence="3" id="KW-0028">Amino-acid biosynthesis</keyword>
<evidence type="ECO:0000256" key="4">
    <source>
        <dbReference type="ARBA" id="ARBA00022679"/>
    </source>
</evidence>
<dbReference type="InterPro" id="IPR050103">
    <property type="entry name" value="Class-III_PLP-dep_AT"/>
</dbReference>
<dbReference type="GO" id="GO:0008483">
    <property type="term" value="F:transaminase activity"/>
    <property type="evidence" value="ECO:0007669"/>
    <property type="project" value="UniProtKB-KW"/>
</dbReference>
<dbReference type="GO" id="GO:0030170">
    <property type="term" value="F:pyridoxal phosphate binding"/>
    <property type="evidence" value="ECO:0007669"/>
    <property type="project" value="InterPro"/>
</dbReference>
<dbReference type="InterPro" id="IPR015421">
    <property type="entry name" value="PyrdxlP-dep_Trfase_major"/>
</dbReference>
<dbReference type="Proteomes" id="UP000768163">
    <property type="component" value="Unassembled WGS sequence"/>
</dbReference>
<comment type="similarity">
    <text evidence="6">Belongs to the class-III pyridoxal-phosphate-dependent aminotransferase family.</text>
</comment>
<keyword evidence="5 6" id="KW-0663">Pyridoxal phosphate</keyword>
<gene>
    <name evidence="8" type="ORF">GW779_04010</name>
    <name evidence="7" type="ORF">GW910_05460</name>
</gene>
<dbReference type="GO" id="GO:0006526">
    <property type="term" value="P:L-arginine biosynthetic process"/>
    <property type="evidence" value="ECO:0007669"/>
    <property type="project" value="UniProtKB-ARBA"/>
</dbReference>